<evidence type="ECO:0000259" key="4">
    <source>
        <dbReference type="Pfam" id="PF05048"/>
    </source>
</evidence>
<dbReference type="Pfam" id="PF01364">
    <property type="entry name" value="Peptidase_C25"/>
    <property type="match status" value="1"/>
</dbReference>
<evidence type="ECO:0000256" key="2">
    <source>
        <dbReference type="SAM" id="MobiDB-lite"/>
    </source>
</evidence>
<dbReference type="OrthoDB" id="36243at2157"/>
<dbReference type="PANTHER" id="PTHR36194">
    <property type="entry name" value="S-LAYER-LIKE PROTEIN"/>
    <property type="match status" value="1"/>
</dbReference>
<dbReference type="PANTHER" id="PTHR36194:SF1">
    <property type="entry name" value="S-LAYER-LIKE PROTEIN"/>
    <property type="match status" value="1"/>
</dbReference>
<dbReference type="GeneID" id="33319953"/>
<feature type="domain" description="PEGA" evidence="5">
    <location>
        <begin position="1187"/>
        <end position="1253"/>
    </location>
</feature>
<dbReference type="Pfam" id="PF05048">
    <property type="entry name" value="NosD"/>
    <property type="match status" value="1"/>
</dbReference>
<sequence>MGEATHRRFAWIAVLLLVLGSLESLWTITYAETFPLGWHVEHGQVNSWNGNLKTSEINHGALESELKVGYAIVTTKAIVNGSGELPKYVEYLKSKGFEVYLLTEDDYGYAEGQERAVNIRNWLKEHYKPLHITYVLLIGNPDPDDPSDPNDTYGDVPMIMAWPRVKYTDPRTNETHWYNSTPTDYFYADLTGNWDLDGDGYYGEYPDDFGKGGVDLSPEVFVGRIPVYDGNYTALDSILDRIMAFKGAPKKILLPMAVINYENEDNFPGYARTDGRKLPYYLGQLAEARNFSVTAMYEGEGLSPVPRDAAYYTYNISEENLIREWNRGYGIVMWLAHGYREVAYRKVWARDDGDGIPESSEMELYPLIDVSSASKLEPKNTFLFEASCLNGYPEDSHNLQYTLLKSAAIAIVGATRQSWYSIGMWELNAVPDDLSLGYVYVKNLMEGMTAGEALYMGKSSFSASDPKWIMNLFNFNLYGDPSLGLDGVGISKHGRNIIFVDDDKKDFPKADYTSISAALEYALPGETIVVYPGLYNETVRITKPKITLKAVFPAWTVINGSVYISSNLVTFEGFTIKGNLQVSDAKGVSVNDLLVKGSLGVGNSFKVLMSNIRAQPGWGAGTPLDITGSAKVTLIHVNLSAAGSDMPAMIFDSSEVEIADSQLELGEGLYLRYATIVRLKNVEVIGRTLDIKGERPLEYTTHLFQNVTLNGYPVVYVANSKGKRIEGIQVGQVIIANSTDVYVDSVNVTPGTTQVAFSDNVTISNSNLTGKSGGFVDIKDSVHVSIINSFTAGSLWIRGSRPEHFTTLKIDNVSTYDGGRILQIRNRQGETVKVDPAGGSVYQLIITNVTDSKIIGTVNVTDSIEMYGIGNSTVEWMGSSHSIYLRFSRGVLLTRLIGPELEVEDSTGITVTNSTIGNLDIHGNDHFSPEENLVEGCVIWYLRINTADPMVVRRNTISHLIISRSSKKVLVEKNVISPLSEWMAGYPGIRISGSVIIRSNVISGFREGIWFARWGNTPEPSIIYDNFFNNTENVFLQYDNGPVNFWNLTLKEGPNIVGGSLIGGNYWADSNGTGFSETCTDSNSDGICDSPYVIDGDNVDYLPLSTPGRLRIRLWDLFGHLKLELPNGSNVILNGFYLGKKGDFYLPPGRYRVNVTNPYYEDYNTTVVIQPGQTVTLSPEMKPLFGFLNVDSVPGGAEVYINGSFSGVTPLSRVLLSPGNYTIRIVKGGYEEYSSTVTVVRGQTKSLLAVLKPLPPAYLKVTSVPNGTSVYVDESLKGSTPLWLELTPGNHTIKLVRDGYQDYEANVTLVSGKVTEIKAVLIPKPAVLFVNSTPTGAAVYVDGEYAGETPLALELPSGNHTVELSKGGYANYTLHVSLSAGKEKNVSVKLDEIPPTTTIPVSTTSTTTSGNGTSPSSNGTSTKQNSSGGICGPAILLALALTPLLIRGKE</sequence>
<name>A0A2Z2MDZ3_THEPR</name>
<evidence type="ECO:0000256" key="1">
    <source>
        <dbReference type="ARBA" id="ARBA00022729"/>
    </source>
</evidence>
<feature type="compositionally biased region" description="Low complexity" evidence="2">
    <location>
        <begin position="1394"/>
        <end position="1422"/>
    </location>
</feature>
<evidence type="ECO:0000259" key="3">
    <source>
        <dbReference type="Pfam" id="PF01364"/>
    </source>
</evidence>
<dbReference type="KEGG" id="tprf:A3L09_06020"/>
<feature type="region of interest" description="Disordered" evidence="2">
    <location>
        <begin position="1394"/>
        <end position="1426"/>
    </location>
</feature>
<dbReference type="InterPro" id="IPR013229">
    <property type="entry name" value="PEGA"/>
</dbReference>
<proteinExistence type="predicted"/>
<dbReference type="InterPro" id="IPR011050">
    <property type="entry name" value="Pectin_lyase_fold/virulence"/>
</dbReference>
<evidence type="ECO:0000259" key="5">
    <source>
        <dbReference type="Pfam" id="PF08308"/>
    </source>
</evidence>
<accession>A0A2Z2MDZ3</accession>
<dbReference type="Gene3D" id="3.40.50.10390">
    <property type="entry name" value="Gingipain r, domain 1"/>
    <property type="match status" value="1"/>
</dbReference>
<organism evidence="6 7">
    <name type="scientific">Thermococcus profundus</name>
    <dbReference type="NCBI Taxonomy" id="49899"/>
    <lineage>
        <taxon>Archaea</taxon>
        <taxon>Methanobacteriati</taxon>
        <taxon>Methanobacteriota</taxon>
        <taxon>Thermococci</taxon>
        <taxon>Thermococcales</taxon>
        <taxon>Thermococcaceae</taxon>
        <taxon>Thermococcus</taxon>
    </lineage>
</organism>
<keyword evidence="7" id="KW-1185">Reference proteome</keyword>
<gene>
    <name evidence="6" type="ORF">A3L09_06020</name>
</gene>
<feature type="domain" description="PEGA" evidence="5">
    <location>
        <begin position="1259"/>
        <end position="1322"/>
    </location>
</feature>
<dbReference type="InterPro" id="IPR001769">
    <property type="entry name" value="Gingipain"/>
</dbReference>
<feature type="domain" description="Periplasmic copper-binding protein NosD beta helix" evidence="4">
    <location>
        <begin position="862"/>
        <end position="1072"/>
    </location>
</feature>
<dbReference type="SUPFAM" id="SSF51126">
    <property type="entry name" value="Pectin lyase-like"/>
    <property type="match status" value="2"/>
</dbReference>
<dbReference type="Proteomes" id="UP000250179">
    <property type="component" value="Chromosome"/>
</dbReference>
<protein>
    <submittedName>
        <fullName evidence="6">Uncharacterized protein</fullName>
    </submittedName>
</protein>
<dbReference type="GO" id="GO:0008234">
    <property type="term" value="F:cysteine-type peptidase activity"/>
    <property type="evidence" value="ECO:0007669"/>
    <property type="project" value="InterPro"/>
</dbReference>
<feature type="domain" description="PEGA" evidence="5">
    <location>
        <begin position="1126"/>
        <end position="1181"/>
    </location>
</feature>
<dbReference type="InterPro" id="IPR029030">
    <property type="entry name" value="Caspase-like_dom_sf"/>
</dbReference>
<dbReference type="GO" id="GO:0006508">
    <property type="term" value="P:proteolysis"/>
    <property type="evidence" value="ECO:0007669"/>
    <property type="project" value="InterPro"/>
</dbReference>
<reference evidence="6 7" key="1">
    <citation type="submission" date="2016-03" db="EMBL/GenBank/DDBJ databases">
        <title>Complete genome sequence of Thermococcus profundus strain DT5432.</title>
        <authorList>
            <person name="Oger P.M."/>
        </authorList>
    </citation>
    <scope>NUCLEOTIDE SEQUENCE [LARGE SCALE GENOMIC DNA]</scope>
    <source>
        <strain evidence="6 7">DT 5432</strain>
    </source>
</reference>
<evidence type="ECO:0000313" key="7">
    <source>
        <dbReference type="Proteomes" id="UP000250179"/>
    </source>
</evidence>
<dbReference type="EMBL" id="CP014862">
    <property type="protein sequence ID" value="ASJ02845.1"/>
    <property type="molecule type" value="Genomic_DNA"/>
</dbReference>
<dbReference type="Gene3D" id="2.160.20.10">
    <property type="entry name" value="Single-stranded right-handed beta-helix, Pectin lyase-like"/>
    <property type="match status" value="1"/>
</dbReference>
<dbReference type="RefSeq" id="WP_198362255.1">
    <property type="nucleotide sequence ID" value="NZ_CP014862.1"/>
</dbReference>
<dbReference type="InterPro" id="IPR012334">
    <property type="entry name" value="Pectin_lyas_fold"/>
</dbReference>
<feature type="domain" description="Gingipain" evidence="3">
    <location>
        <begin position="70"/>
        <end position="484"/>
    </location>
</feature>
<evidence type="ECO:0000313" key="6">
    <source>
        <dbReference type="EMBL" id="ASJ02845.1"/>
    </source>
</evidence>
<dbReference type="Pfam" id="PF08308">
    <property type="entry name" value="PEGA"/>
    <property type="match status" value="4"/>
</dbReference>
<dbReference type="InterPro" id="IPR029031">
    <property type="entry name" value="Gingipain_N_sf"/>
</dbReference>
<feature type="domain" description="PEGA" evidence="5">
    <location>
        <begin position="1327"/>
        <end position="1392"/>
    </location>
</feature>
<dbReference type="Gene3D" id="3.40.50.1460">
    <property type="match status" value="1"/>
</dbReference>
<dbReference type="SUPFAM" id="SSF52129">
    <property type="entry name" value="Caspase-like"/>
    <property type="match status" value="1"/>
</dbReference>
<keyword evidence="1" id="KW-0732">Signal</keyword>
<dbReference type="InterPro" id="IPR007742">
    <property type="entry name" value="NosD_dom"/>
</dbReference>